<name>A0A9P1CC50_9DINO</name>
<organism evidence="2">
    <name type="scientific">Cladocopium goreaui</name>
    <dbReference type="NCBI Taxonomy" id="2562237"/>
    <lineage>
        <taxon>Eukaryota</taxon>
        <taxon>Sar</taxon>
        <taxon>Alveolata</taxon>
        <taxon>Dinophyceae</taxon>
        <taxon>Suessiales</taxon>
        <taxon>Symbiodiniaceae</taxon>
        <taxon>Cladocopium</taxon>
    </lineage>
</organism>
<dbReference type="PANTHER" id="PTHR33153">
    <property type="entry name" value="MYND-TYPE DOMAIN-CONTAINING PROTEIN"/>
    <property type="match status" value="1"/>
</dbReference>
<evidence type="ECO:0000313" key="4">
    <source>
        <dbReference type="Proteomes" id="UP001152797"/>
    </source>
</evidence>
<sequence>MDGTGAVESMNFLGQTVGYTCLATILGIGKSRLKKAMNSVPDLRFGKQKNISRKDTWSVDSFLSLQYQNVAETLPDRFVRRGRAAKKDDPEFDIVSGVEDSELVSWLEKYATFLRVFKDRWQDVLKFREKNLFSRCEFCYHQTQQISDRSASLEEKLCAVKVYREHLHSQYCDRTVQWSLEEASRDPSSGILTILLDGMDQAKFRLPRHPGHRAVSSMANVIRPSLKIHGAWAVGWVLNLFVLDDTLKHDASCICECVALTLEEVVQIAQERQVAVPHTVIIMSDNCVRECKNQYFLLYLANLCAKYKVRVSGLLNLRKAHSHSAIDQLWGLIARRIASCDKLYSPASVITTITQELNRPSLRSWIGMNSKINCQKLDAVRTWRDQFQQAQRVGYSGGLLEDDTANHCYLMMLRRGHVNVSYFITGPSWWSVSPSSH</sequence>
<comment type="caution">
    <text evidence="2">The sequence shown here is derived from an EMBL/GenBank/DDBJ whole genome shotgun (WGS) entry which is preliminary data.</text>
</comment>
<reference evidence="3" key="2">
    <citation type="submission" date="2024-04" db="EMBL/GenBank/DDBJ databases">
        <authorList>
            <person name="Chen Y."/>
            <person name="Shah S."/>
            <person name="Dougan E. K."/>
            <person name="Thang M."/>
            <person name="Chan C."/>
        </authorList>
    </citation>
    <scope>NUCLEOTIDE SEQUENCE [LARGE SCALE GENOMIC DNA]</scope>
</reference>
<proteinExistence type="predicted"/>
<reference evidence="2" key="1">
    <citation type="submission" date="2022-10" db="EMBL/GenBank/DDBJ databases">
        <authorList>
            <person name="Chen Y."/>
            <person name="Dougan E. K."/>
            <person name="Chan C."/>
            <person name="Rhodes N."/>
            <person name="Thang M."/>
        </authorList>
    </citation>
    <scope>NUCLEOTIDE SEQUENCE</scope>
</reference>
<dbReference type="OrthoDB" id="410478at2759"/>
<evidence type="ECO:0000313" key="3">
    <source>
        <dbReference type="EMBL" id="CAL1142200.1"/>
    </source>
</evidence>
<dbReference type="EMBL" id="CAMXCT030001304">
    <property type="protein sequence ID" value="CAL4776137.1"/>
    <property type="molecule type" value="Genomic_DNA"/>
</dbReference>
<dbReference type="EMBL" id="CAMXCT010001304">
    <property type="protein sequence ID" value="CAI3988825.1"/>
    <property type="molecule type" value="Genomic_DNA"/>
</dbReference>
<feature type="domain" description="DUF7869" evidence="1">
    <location>
        <begin position="229"/>
        <end position="380"/>
    </location>
</feature>
<dbReference type="InterPro" id="IPR057191">
    <property type="entry name" value="DUF7869"/>
</dbReference>
<dbReference type="Pfam" id="PF25273">
    <property type="entry name" value="DUF7869"/>
    <property type="match status" value="1"/>
</dbReference>
<dbReference type="AlphaFoldDB" id="A0A9P1CC50"/>
<evidence type="ECO:0000259" key="1">
    <source>
        <dbReference type="Pfam" id="PF25273"/>
    </source>
</evidence>
<gene>
    <name evidence="2" type="ORF">C1SCF055_LOCUS15948</name>
</gene>
<protein>
    <recommendedName>
        <fullName evidence="1">DUF7869 domain-containing protein</fullName>
    </recommendedName>
</protein>
<dbReference type="EMBL" id="CAMXCT020001304">
    <property type="protein sequence ID" value="CAL1142200.1"/>
    <property type="molecule type" value="Genomic_DNA"/>
</dbReference>
<dbReference type="PANTHER" id="PTHR33153:SF3">
    <property type="entry name" value="TRAFFICKING PROTEIN PARTICLE COMPLEX SUBUNIT 11 DOMAIN-CONTAINING PROTEIN"/>
    <property type="match status" value="1"/>
</dbReference>
<dbReference type="Proteomes" id="UP001152797">
    <property type="component" value="Unassembled WGS sequence"/>
</dbReference>
<keyword evidence="4" id="KW-1185">Reference proteome</keyword>
<accession>A0A9P1CC50</accession>
<evidence type="ECO:0000313" key="2">
    <source>
        <dbReference type="EMBL" id="CAI3988825.1"/>
    </source>
</evidence>